<dbReference type="InterPro" id="IPR002685">
    <property type="entry name" value="Glyco_trans_15"/>
</dbReference>
<dbReference type="GO" id="GO:0016020">
    <property type="term" value="C:membrane"/>
    <property type="evidence" value="ECO:0007669"/>
    <property type="project" value="InterPro"/>
</dbReference>
<dbReference type="PANTHER" id="PTHR31121">
    <property type="entry name" value="ALPHA-1,2 MANNOSYLTRANSFERASE KTR1"/>
    <property type="match status" value="1"/>
</dbReference>
<keyword evidence="9" id="KW-1185">Reference proteome</keyword>
<comment type="similarity">
    <text evidence="1">Belongs to the glycosyltransferase 15 family.</text>
</comment>
<dbReference type="AlphaFoldDB" id="A0A817PQD4"/>
<dbReference type="InterPro" id="IPR029044">
    <property type="entry name" value="Nucleotide-diphossugar_trans"/>
</dbReference>
<dbReference type="EMBL" id="CAJOBO010001015">
    <property type="protein sequence ID" value="CAF4325772.1"/>
    <property type="molecule type" value="Genomic_DNA"/>
</dbReference>
<comment type="caution">
    <text evidence="4">The sequence shown here is derived from an EMBL/GenBank/DDBJ whole genome shotgun (WGS) entry which is preliminary data.</text>
</comment>
<keyword evidence="2" id="KW-0808">Transferase</keyword>
<evidence type="ECO:0000313" key="6">
    <source>
        <dbReference type="EMBL" id="CAF4325772.1"/>
    </source>
</evidence>
<dbReference type="PANTHER" id="PTHR31121:SF6">
    <property type="entry name" value="ALPHA-1,2 MANNOSYLTRANSFERASE KTR1"/>
    <property type="match status" value="1"/>
</dbReference>
<dbReference type="Proteomes" id="UP000663825">
    <property type="component" value="Unassembled WGS sequence"/>
</dbReference>
<keyword evidence="3" id="KW-0472">Membrane</keyword>
<evidence type="ECO:0000313" key="9">
    <source>
        <dbReference type="Proteomes" id="UP000663873"/>
    </source>
</evidence>
<keyword evidence="3" id="KW-0812">Transmembrane</keyword>
<dbReference type="Proteomes" id="UP000663873">
    <property type="component" value="Unassembled WGS sequence"/>
</dbReference>
<evidence type="ECO:0000256" key="2">
    <source>
        <dbReference type="ARBA" id="ARBA00022679"/>
    </source>
</evidence>
<dbReference type="SUPFAM" id="SSF53448">
    <property type="entry name" value="Nucleotide-diphospho-sugar transferases"/>
    <property type="match status" value="1"/>
</dbReference>
<name>A0A817PQD4_9BILA</name>
<dbReference type="GO" id="GO:0000032">
    <property type="term" value="P:cell wall mannoprotein biosynthetic process"/>
    <property type="evidence" value="ECO:0007669"/>
    <property type="project" value="TreeGrafter"/>
</dbReference>
<reference evidence="4" key="1">
    <citation type="submission" date="2021-02" db="EMBL/GenBank/DDBJ databases">
        <authorList>
            <person name="Nowell W R."/>
        </authorList>
    </citation>
    <scope>NUCLEOTIDE SEQUENCE</scope>
</reference>
<proteinExistence type="inferred from homology"/>
<evidence type="ECO:0000313" key="8">
    <source>
        <dbReference type="Proteomes" id="UP000663825"/>
    </source>
</evidence>
<evidence type="ECO:0000256" key="1">
    <source>
        <dbReference type="ARBA" id="ARBA00007677"/>
    </source>
</evidence>
<dbReference type="OrthoDB" id="439943at2759"/>
<dbReference type="GO" id="GO:0006487">
    <property type="term" value="P:protein N-linked glycosylation"/>
    <property type="evidence" value="ECO:0007669"/>
    <property type="project" value="TreeGrafter"/>
</dbReference>
<evidence type="ECO:0008006" key="10">
    <source>
        <dbReference type="Google" id="ProtNLM"/>
    </source>
</evidence>
<dbReference type="EMBL" id="CAJOBP010001998">
    <property type="protein sequence ID" value="CAF4327337.1"/>
    <property type="molecule type" value="Genomic_DNA"/>
</dbReference>
<evidence type="ECO:0000256" key="3">
    <source>
        <dbReference type="SAM" id="Phobius"/>
    </source>
</evidence>
<accession>A0A817PQD4</accession>
<evidence type="ECO:0000313" key="4">
    <source>
        <dbReference type="EMBL" id="CAF3173938.1"/>
    </source>
</evidence>
<dbReference type="GO" id="GO:0000026">
    <property type="term" value="F:alpha-1,2-mannosyltransferase activity"/>
    <property type="evidence" value="ECO:0007669"/>
    <property type="project" value="TreeGrafter"/>
</dbReference>
<evidence type="ECO:0000313" key="7">
    <source>
        <dbReference type="EMBL" id="CAF4327337.1"/>
    </source>
</evidence>
<dbReference type="EMBL" id="CAJNYD010003896">
    <property type="protein sequence ID" value="CAF3549705.1"/>
    <property type="molecule type" value="Genomic_DNA"/>
</dbReference>
<keyword evidence="3" id="KW-1133">Transmembrane helix</keyword>
<sequence>MTSGIFRYLRLVLIIVISGILFQILMTFSSSKLQNGLTVAYSDPPVRGIIATLIRSTNHSISLTINMMHSFLYFHRINGSYSYPFLIFHDENFTSIMRQQILSCVLRRNKHIKISFAPVSFNTEVTINPGSPVHKPIGYRLMCRFWTYDVFYHPAILQGKYDYIMRMDDDSYLSDVVGSDIFLRVKNQRLDYAYRTTYWENTPAMNPIVQRFINGTGFQPGCIYNNFFVMRLKWFYESKRIHSFIRELMQNNLMLREYIGDGCVHAVMLQLENGGKIERLSNIPYGHNFHLLPPGHQQATYMGVNAFYDEMNQSCHKFTILRGDKGQLIRIKLS</sequence>
<gene>
    <name evidence="6" type="ORF">HFQ381_LOCUS15120</name>
    <name evidence="5" type="ORF">LUA448_LOCUS27892</name>
    <name evidence="4" type="ORF">TIS948_LOCUS10964</name>
    <name evidence="7" type="ORF">UJA718_LOCUS14268</name>
</gene>
<organism evidence="4 8">
    <name type="scientific">Rotaria socialis</name>
    <dbReference type="NCBI Taxonomy" id="392032"/>
    <lineage>
        <taxon>Eukaryota</taxon>
        <taxon>Metazoa</taxon>
        <taxon>Spiralia</taxon>
        <taxon>Gnathifera</taxon>
        <taxon>Rotifera</taxon>
        <taxon>Eurotatoria</taxon>
        <taxon>Bdelloidea</taxon>
        <taxon>Philodinida</taxon>
        <taxon>Philodinidae</taxon>
        <taxon>Rotaria</taxon>
    </lineage>
</organism>
<dbReference type="Proteomes" id="UP000663833">
    <property type="component" value="Unassembled WGS sequence"/>
</dbReference>
<evidence type="ECO:0000313" key="5">
    <source>
        <dbReference type="EMBL" id="CAF3549705.1"/>
    </source>
</evidence>
<dbReference type="Proteomes" id="UP000663851">
    <property type="component" value="Unassembled WGS sequence"/>
</dbReference>
<protein>
    <recommendedName>
        <fullName evidence="10">Hexosyltransferase</fullName>
    </recommendedName>
</protein>
<dbReference type="Gene3D" id="3.90.550.10">
    <property type="entry name" value="Spore Coat Polysaccharide Biosynthesis Protein SpsA, Chain A"/>
    <property type="match status" value="1"/>
</dbReference>
<dbReference type="GO" id="GO:0005794">
    <property type="term" value="C:Golgi apparatus"/>
    <property type="evidence" value="ECO:0007669"/>
    <property type="project" value="TreeGrafter"/>
</dbReference>
<feature type="transmembrane region" description="Helical" evidence="3">
    <location>
        <begin position="7"/>
        <end position="28"/>
    </location>
</feature>
<dbReference type="EMBL" id="CAJNXB010001529">
    <property type="protein sequence ID" value="CAF3173938.1"/>
    <property type="molecule type" value="Genomic_DNA"/>
</dbReference>